<reference evidence="2" key="1">
    <citation type="submission" date="2015-09" db="EMBL/GenBank/DDBJ databases">
        <title>De novo assembly of Pectinophora gossypiella (Pink Bollworm) gut transcriptome.</title>
        <authorList>
            <person name="Tassone E.E."/>
        </authorList>
    </citation>
    <scope>NUCLEOTIDE SEQUENCE</scope>
</reference>
<sequence length="99" mass="11008">KVSANSETEFPVFHKEIETASDIHQSTFNKEMTPMTSEIKAEDKDKIENIPDTKISTDLEADTPALAEIVVKETSSIQLLDSDQSSTLDEKKDPVITIQ</sequence>
<feature type="region of interest" description="Disordered" evidence="1">
    <location>
        <begin position="80"/>
        <end position="99"/>
    </location>
</feature>
<accession>A0A1E1WMT9</accession>
<feature type="compositionally biased region" description="Basic and acidic residues" evidence="1">
    <location>
        <begin position="39"/>
        <end position="57"/>
    </location>
</feature>
<organism evidence="2">
    <name type="scientific">Pectinophora gossypiella</name>
    <name type="common">Cotton pink bollworm</name>
    <name type="synonym">Depressaria gossypiella</name>
    <dbReference type="NCBI Taxonomy" id="13191"/>
    <lineage>
        <taxon>Eukaryota</taxon>
        <taxon>Metazoa</taxon>
        <taxon>Ecdysozoa</taxon>
        <taxon>Arthropoda</taxon>
        <taxon>Hexapoda</taxon>
        <taxon>Insecta</taxon>
        <taxon>Pterygota</taxon>
        <taxon>Neoptera</taxon>
        <taxon>Endopterygota</taxon>
        <taxon>Lepidoptera</taxon>
        <taxon>Glossata</taxon>
        <taxon>Ditrysia</taxon>
        <taxon>Gelechioidea</taxon>
        <taxon>Gelechiidae</taxon>
        <taxon>Apatetrinae</taxon>
        <taxon>Pectinophora</taxon>
    </lineage>
</organism>
<evidence type="ECO:0000256" key="1">
    <source>
        <dbReference type="SAM" id="MobiDB-lite"/>
    </source>
</evidence>
<feature type="region of interest" description="Disordered" evidence="1">
    <location>
        <begin position="26"/>
        <end position="58"/>
    </location>
</feature>
<protein>
    <submittedName>
        <fullName evidence="2">Uncharacterized protein</fullName>
    </submittedName>
</protein>
<feature type="non-terminal residue" evidence="2">
    <location>
        <position position="1"/>
    </location>
</feature>
<dbReference type="EMBL" id="GDQN01002715">
    <property type="protein sequence ID" value="JAT88339.1"/>
    <property type="molecule type" value="Transcribed_RNA"/>
</dbReference>
<feature type="non-terminal residue" evidence="2">
    <location>
        <position position="99"/>
    </location>
</feature>
<feature type="compositionally biased region" description="Basic and acidic residues" evidence="1">
    <location>
        <begin position="88"/>
        <end position="99"/>
    </location>
</feature>
<proteinExistence type="predicted"/>
<dbReference type="OrthoDB" id="3238794at2759"/>
<feature type="compositionally biased region" description="Polar residues" evidence="1">
    <location>
        <begin position="26"/>
        <end position="36"/>
    </location>
</feature>
<gene>
    <name evidence="2" type="ORF">g.6822</name>
</gene>
<dbReference type="AlphaFoldDB" id="A0A1E1WMT9"/>
<evidence type="ECO:0000313" key="2">
    <source>
        <dbReference type="EMBL" id="JAT88339.1"/>
    </source>
</evidence>
<name>A0A1E1WMT9_PECGO</name>